<evidence type="ECO:0000256" key="4">
    <source>
        <dbReference type="ARBA" id="ARBA00022448"/>
    </source>
</evidence>
<keyword evidence="5 8" id="KW-0812">Transmembrane</keyword>
<feature type="transmembrane region" description="Helical" evidence="8">
    <location>
        <begin position="42"/>
        <end position="63"/>
    </location>
</feature>
<feature type="domain" description="Major facilitator superfamily (MFS) profile" evidence="9">
    <location>
        <begin position="4"/>
        <end position="398"/>
    </location>
</feature>
<evidence type="ECO:0000256" key="6">
    <source>
        <dbReference type="ARBA" id="ARBA00022989"/>
    </source>
</evidence>
<keyword evidence="7 8" id="KW-0472">Membrane</keyword>
<dbReference type="PRINTS" id="PR01035">
    <property type="entry name" value="TCRTETA"/>
</dbReference>
<feature type="transmembrane region" description="Helical" evidence="8">
    <location>
        <begin position="341"/>
        <end position="363"/>
    </location>
</feature>
<dbReference type="InterPro" id="IPR036259">
    <property type="entry name" value="MFS_trans_sf"/>
</dbReference>
<evidence type="ECO:0000256" key="2">
    <source>
        <dbReference type="ARBA" id="ARBA00004141"/>
    </source>
</evidence>
<feature type="transmembrane region" description="Helical" evidence="8">
    <location>
        <begin position="161"/>
        <end position="181"/>
    </location>
</feature>
<dbReference type="PANTHER" id="PTHR23504:SF15">
    <property type="entry name" value="MAJOR FACILITATOR SUPERFAMILY (MFS) PROFILE DOMAIN-CONTAINING PROTEIN"/>
    <property type="match status" value="1"/>
</dbReference>
<feature type="transmembrane region" description="Helical" evidence="8">
    <location>
        <begin position="303"/>
        <end position="321"/>
    </location>
</feature>
<feature type="transmembrane region" description="Helical" evidence="8">
    <location>
        <begin position="217"/>
        <end position="237"/>
    </location>
</feature>
<dbReference type="Proteomes" id="UP001210720">
    <property type="component" value="Unassembled WGS sequence"/>
</dbReference>
<dbReference type="PROSITE" id="PS50850">
    <property type="entry name" value="MFS"/>
    <property type="match status" value="1"/>
</dbReference>
<keyword evidence="6 8" id="KW-1133">Transmembrane helix</keyword>
<protein>
    <submittedName>
        <fullName evidence="10">TCR/Tet family MFS transporter</fullName>
    </submittedName>
</protein>
<dbReference type="InterPro" id="IPR005829">
    <property type="entry name" value="Sugar_transporter_CS"/>
</dbReference>
<keyword evidence="4" id="KW-0813">Transport</keyword>
<reference evidence="10 11" key="1">
    <citation type="submission" date="2023-01" db="EMBL/GenBank/DDBJ databases">
        <title>Thalassococcus onchidii sp. nov., isolated from a marine invertebrate from the South China Sea.</title>
        <authorList>
            <person name="Xu S."/>
            <person name="Liu Z."/>
            <person name="Xu Y."/>
        </authorList>
    </citation>
    <scope>NUCLEOTIDE SEQUENCE [LARGE SCALE GENOMIC DNA]</scope>
    <source>
        <strain evidence="10 11">KCTC 32084</strain>
    </source>
</reference>
<evidence type="ECO:0000256" key="1">
    <source>
        <dbReference type="ARBA" id="ARBA00003279"/>
    </source>
</evidence>
<evidence type="ECO:0000313" key="10">
    <source>
        <dbReference type="EMBL" id="MDA7424954.1"/>
    </source>
</evidence>
<feature type="transmembrane region" description="Helical" evidence="8">
    <location>
        <begin position="280"/>
        <end position="297"/>
    </location>
</feature>
<dbReference type="SUPFAM" id="SSF103473">
    <property type="entry name" value="MFS general substrate transporter"/>
    <property type="match status" value="1"/>
</dbReference>
<evidence type="ECO:0000256" key="8">
    <source>
        <dbReference type="SAM" id="Phobius"/>
    </source>
</evidence>
<evidence type="ECO:0000256" key="5">
    <source>
        <dbReference type="ARBA" id="ARBA00022692"/>
    </source>
</evidence>
<feature type="transmembrane region" description="Helical" evidence="8">
    <location>
        <begin position="249"/>
        <end position="268"/>
    </location>
</feature>
<evidence type="ECO:0000256" key="7">
    <source>
        <dbReference type="ARBA" id="ARBA00023136"/>
    </source>
</evidence>
<comment type="caution">
    <text evidence="10">The sequence shown here is derived from an EMBL/GenBank/DDBJ whole genome shotgun (WGS) entry which is preliminary data.</text>
</comment>
<evidence type="ECO:0000256" key="3">
    <source>
        <dbReference type="ARBA" id="ARBA00007520"/>
    </source>
</evidence>
<sequence length="401" mass="42146">MRLPTIFILITVLIDSMGVGLIIPVMPDLIQEVSGGSLAQAALWGGLLSTVFAVMQFLFGPLIGNLSDRYGRRPVLLISLAVMAADYVVMALAGSIWLLLAGRVVGGITAATQSTASAYMADISEPGKKAQGFGLIGAAFGLGFVIGPLLGGFLGEYGTRAPFWAAAALAAANGVFGYFVLRETVTDEIRRPLDWRRANPLGAFKALAELPGISRGLLIFFLYQVAFMVYPSVWAYFGVARFGWDPGMIGLSLALFGVMMAIVQGGLIRVILAWFGERGTVVYGLVFDVFAFGAIAFVTSGTIALILTPLAALGAVITPALQGIMSQQVGPQRQGELQGALTSASAIAMIVSPLVMTSVFAAYTAPDAAVYFPGAPFLVALGLIIVALIVFLWPPRRDAVA</sequence>
<keyword evidence="11" id="KW-1185">Reference proteome</keyword>
<evidence type="ECO:0000313" key="11">
    <source>
        <dbReference type="Proteomes" id="UP001210720"/>
    </source>
</evidence>
<dbReference type="EMBL" id="JAQIOY010000003">
    <property type="protein sequence ID" value="MDA7424954.1"/>
    <property type="molecule type" value="Genomic_DNA"/>
</dbReference>
<proteinExistence type="inferred from homology"/>
<evidence type="ECO:0000259" key="9">
    <source>
        <dbReference type="PROSITE" id="PS50850"/>
    </source>
</evidence>
<dbReference type="InterPro" id="IPR001958">
    <property type="entry name" value="Tet-R_TetA/multi-R_MdtG-like"/>
</dbReference>
<dbReference type="PROSITE" id="PS00216">
    <property type="entry name" value="SUGAR_TRANSPORT_1"/>
    <property type="match status" value="1"/>
</dbReference>
<dbReference type="InterPro" id="IPR011701">
    <property type="entry name" value="MFS"/>
</dbReference>
<dbReference type="Pfam" id="PF07690">
    <property type="entry name" value="MFS_1"/>
    <property type="match status" value="1"/>
</dbReference>
<feature type="transmembrane region" description="Helical" evidence="8">
    <location>
        <begin position="133"/>
        <end position="155"/>
    </location>
</feature>
<gene>
    <name evidence="10" type="ORF">PFY00_09470</name>
</gene>
<comment type="subcellular location">
    <subcellularLocation>
        <location evidence="2">Membrane</location>
        <topology evidence="2">Multi-pass membrane protein</topology>
    </subcellularLocation>
</comment>
<dbReference type="Gene3D" id="1.20.1250.20">
    <property type="entry name" value="MFS general substrate transporter like domains"/>
    <property type="match status" value="1"/>
</dbReference>
<comment type="function">
    <text evidence="1">Resistance to tetracycline by an active tetracycline efflux. This is an energy-dependent process that decreases the accumulation of the antibiotic in whole cells. This protein functions as a metal-tetracycline/H(+) antiporter.</text>
</comment>
<name>A0ABT4XSL7_9RHOB</name>
<feature type="transmembrane region" description="Helical" evidence="8">
    <location>
        <begin position="75"/>
        <end position="98"/>
    </location>
</feature>
<feature type="transmembrane region" description="Helical" evidence="8">
    <location>
        <begin position="369"/>
        <end position="393"/>
    </location>
</feature>
<dbReference type="InterPro" id="IPR020846">
    <property type="entry name" value="MFS_dom"/>
</dbReference>
<accession>A0ABT4XSL7</accession>
<dbReference type="PANTHER" id="PTHR23504">
    <property type="entry name" value="MAJOR FACILITATOR SUPERFAMILY DOMAIN-CONTAINING PROTEIN 10"/>
    <property type="match status" value="1"/>
</dbReference>
<dbReference type="CDD" id="cd17388">
    <property type="entry name" value="MFS_TetA"/>
    <property type="match status" value="1"/>
</dbReference>
<organism evidence="10 11">
    <name type="scientific">Thalassococcus lentus</name>
    <dbReference type="NCBI Taxonomy" id="1210524"/>
    <lineage>
        <taxon>Bacteria</taxon>
        <taxon>Pseudomonadati</taxon>
        <taxon>Pseudomonadota</taxon>
        <taxon>Alphaproteobacteria</taxon>
        <taxon>Rhodobacterales</taxon>
        <taxon>Roseobacteraceae</taxon>
        <taxon>Thalassococcus</taxon>
    </lineage>
</organism>
<dbReference type="RefSeq" id="WP_271432313.1">
    <property type="nucleotide sequence ID" value="NZ_JAQIOY010000003.1"/>
</dbReference>
<comment type="similarity">
    <text evidence="3">Belongs to the major facilitator superfamily. TCR/Tet family.</text>
</comment>